<keyword evidence="2" id="KW-0472">Membrane</keyword>
<feature type="transmembrane region" description="Helical" evidence="2">
    <location>
        <begin position="259"/>
        <end position="276"/>
    </location>
</feature>
<dbReference type="GeneID" id="9671622"/>
<gene>
    <name evidence="3" type="ORF">NECHADRAFT_86053</name>
</gene>
<dbReference type="OrthoDB" id="116380at2759"/>
<reference evidence="3 4" key="1">
    <citation type="journal article" date="2009" name="PLoS Genet.">
        <title>The genome of Nectria haematococca: contribution of supernumerary chromosomes to gene expansion.</title>
        <authorList>
            <person name="Coleman J.J."/>
            <person name="Rounsley S.D."/>
            <person name="Rodriguez-Carres M."/>
            <person name="Kuo A."/>
            <person name="Wasmann C.C."/>
            <person name="Grimwood J."/>
            <person name="Schmutz J."/>
            <person name="Taga M."/>
            <person name="White G.J."/>
            <person name="Zhou S."/>
            <person name="Schwartz D.C."/>
            <person name="Freitag M."/>
            <person name="Ma L.J."/>
            <person name="Danchin E.G."/>
            <person name="Henrissat B."/>
            <person name="Coutinho P.M."/>
            <person name="Nelson D.R."/>
            <person name="Straney D."/>
            <person name="Napoli C.A."/>
            <person name="Barker B.M."/>
            <person name="Gribskov M."/>
            <person name="Rep M."/>
            <person name="Kroken S."/>
            <person name="Molnar I."/>
            <person name="Rensing C."/>
            <person name="Kennell J.C."/>
            <person name="Zamora J."/>
            <person name="Farman M.L."/>
            <person name="Selker E.U."/>
            <person name="Salamov A."/>
            <person name="Shapiro H."/>
            <person name="Pangilinan J."/>
            <person name="Lindquist E."/>
            <person name="Lamers C."/>
            <person name="Grigoriev I.V."/>
            <person name="Geiser D.M."/>
            <person name="Covert S.F."/>
            <person name="Temporini E."/>
            <person name="Vanetten H.D."/>
        </authorList>
    </citation>
    <scope>NUCLEOTIDE SEQUENCE [LARGE SCALE GENOMIC DNA]</scope>
    <source>
        <strain evidence="4">ATCC MYA-4622 / CBS 123669 / FGSC 9596 / NRRL 45880 / 77-13-4</strain>
    </source>
</reference>
<dbReference type="Proteomes" id="UP000005206">
    <property type="component" value="Chromosome 10"/>
</dbReference>
<dbReference type="AlphaFoldDB" id="C7Z276"/>
<evidence type="ECO:0000313" key="4">
    <source>
        <dbReference type="Proteomes" id="UP000005206"/>
    </source>
</evidence>
<keyword evidence="2" id="KW-1133">Transmembrane helix</keyword>
<feature type="region of interest" description="Disordered" evidence="1">
    <location>
        <begin position="1"/>
        <end position="34"/>
    </location>
</feature>
<dbReference type="STRING" id="660122.C7Z276"/>
<evidence type="ECO:0000256" key="1">
    <source>
        <dbReference type="SAM" id="MobiDB-lite"/>
    </source>
</evidence>
<dbReference type="HOGENOM" id="CLU_903410_0_0_1"/>
<proteinExistence type="predicted"/>
<evidence type="ECO:0000256" key="2">
    <source>
        <dbReference type="SAM" id="Phobius"/>
    </source>
</evidence>
<keyword evidence="4" id="KW-1185">Reference proteome</keyword>
<dbReference type="KEGG" id="nhe:NECHADRAFT_86053"/>
<sequence length="308" mass="33487">MEGSTTDEAQNRRPGTHGLDAIHDASLDGLNPEQANKPLKSAHACFHANPTIIEWRTLVTPYVYVPPWHLSTRIYGADSEINGMATPTWLVLNSDPERTEESGLHICTLGCSKCSTNKVMLPIDRPRYAIARGLIPSGNSISLSLNVRGTAAFHVSVQRCFTQSHCLDRENGRPFYPDMMSHDARDSHLPLFDIDNVTLTDTILVRCSGICNRACPQDCERSILDNLMTSSLFLVILLATYFAISLAQNSPTPIDGFTIYGPIVLSVTTFLVALLFDAIAAWEARRGGAAAEAQHPAGIAMAALGVVP</sequence>
<dbReference type="VEuPathDB" id="FungiDB:NECHADRAFT_86053"/>
<organism evidence="3 4">
    <name type="scientific">Fusarium vanettenii (strain ATCC MYA-4622 / CBS 123669 / FGSC 9596 / NRRL 45880 / 77-13-4)</name>
    <name type="common">Fusarium solani subsp. pisi</name>
    <dbReference type="NCBI Taxonomy" id="660122"/>
    <lineage>
        <taxon>Eukaryota</taxon>
        <taxon>Fungi</taxon>
        <taxon>Dikarya</taxon>
        <taxon>Ascomycota</taxon>
        <taxon>Pezizomycotina</taxon>
        <taxon>Sordariomycetes</taxon>
        <taxon>Hypocreomycetidae</taxon>
        <taxon>Hypocreales</taxon>
        <taxon>Nectriaceae</taxon>
        <taxon>Fusarium</taxon>
        <taxon>Fusarium solani species complex</taxon>
        <taxon>Fusarium vanettenii</taxon>
    </lineage>
</organism>
<name>C7Z276_FUSV7</name>
<accession>C7Z276</accession>
<feature type="transmembrane region" description="Helical" evidence="2">
    <location>
        <begin position="227"/>
        <end position="247"/>
    </location>
</feature>
<dbReference type="InParanoid" id="C7Z276"/>
<protein>
    <submittedName>
        <fullName evidence="3">Uncharacterized protein</fullName>
    </submittedName>
</protein>
<keyword evidence="2" id="KW-0812">Transmembrane</keyword>
<evidence type="ECO:0000313" key="3">
    <source>
        <dbReference type="EMBL" id="EEU42124.1"/>
    </source>
</evidence>
<dbReference type="RefSeq" id="XP_003047837.1">
    <property type="nucleotide sequence ID" value="XM_003047791.1"/>
</dbReference>
<dbReference type="EMBL" id="GG698906">
    <property type="protein sequence ID" value="EEU42124.1"/>
    <property type="molecule type" value="Genomic_DNA"/>
</dbReference>